<dbReference type="Pfam" id="PF07715">
    <property type="entry name" value="Plug"/>
    <property type="match status" value="1"/>
</dbReference>
<dbReference type="Proteomes" id="UP000235916">
    <property type="component" value="Unassembled WGS sequence"/>
</dbReference>
<dbReference type="InterPro" id="IPR012910">
    <property type="entry name" value="Plug_dom"/>
</dbReference>
<dbReference type="Gene3D" id="2.170.130.10">
    <property type="entry name" value="TonB-dependent receptor, plug domain"/>
    <property type="match status" value="1"/>
</dbReference>
<dbReference type="GO" id="GO:0009279">
    <property type="term" value="C:cell outer membrane"/>
    <property type="evidence" value="ECO:0007669"/>
    <property type="project" value="UniProtKB-SubCell"/>
</dbReference>
<sequence>MRPSTQTLFAPRSASAFPTVPHAVAIAAASFLALAAGSAAAQSNASAATPEAKAPVQNQLDTVVISGIRASKEKSLNAKRFADGVTEVVSAEDIGKMPDKNVADALQKLPGVTTTAGSGGQGGYDENDRVSMRGTNPSLSLTTINGHSVASADWDPGDQIAGGTGSNSSGAARSVSFLLLPSEIVSQVVVRKSASADQLEGGVAGSVDIITRRPLEFKKRFSAEIGLQGVYADQAGKTDPQFNALFNWKNEANDAGVMLQVFDQTRHIRRDGQSEITWARLSPTTPAGQANGGQLGNKLYISGLINSLFEQKRQRQGAVLGAEFKVSPDLTVNLDAFHSELKASYTNTRFFVRPGNSVAASGGVVPSEVSLDGERINAARFNNTGNAMGAQLETQANPLAASKTQYLNADFNYRASEALSFKGQVGHTRAQGDTFLYWNYAFMPNTATAYSFQGMDKPVQVSLPNGFDGSKLSHLPGNSGADNSFSQQRSKDRENYGQIDGEYRFAESSLISALKFGARFAEHEREGSRPVKGAAPMNATKNGQVALTSLPAWGGASFPGNFGSGLGGNPGGVGVPLIDPAAVVAWSDANFSADPVFNRPPSGVFTVKENVSAAYGLAKLARDDWRAEFGLRLVRTRTQVTTNTGVPCGAVTANNGLTYGSPAQAEACKGFVPPGATLVTGSRFGNFYIKSTESSDTQALPSASFSYDLSDKLLLRVAAAKVMARPDYSALGSTLSAFAYNPANNPPSTAAGGNAELKPVVAKNYNLGLEWYFARRSVLSAQVFVMDFDSLIGAGSSMQQQLNTAIPLALGGPAVVPTLVSSPAATTGRSRGLELGYEQPVWGGFGVSANYTYANAKEANGNPMLGASKNSYNLGAYYEDEVFSARLAYAHRSASRVGLYGLSQNYLAASGTLAASANYKLNDTVTLTFEGLNLNKPVTRFYNAANATVPFDATTALYSSGRQFYVGLRLKY</sequence>
<keyword evidence="7" id="KW-0732">Signal</keyword>
<evidence type="ECO:0000313" key="11">
    <source>
        <dbReference type="Proteomes" id="UP000235916"/>
    </source>
</evidence>
<keyword evidence="11" id="KW-1185">Reference proteome</keyword>
<evidence type="ECO:0000256" key="5">
    <source>
        <dbReference type="RuleBase" id="RU003357"/>
    </source>
</evidence>
<dbReference type="Pfam" id="PF00593">
    <property type="entry name" value="TonB_dep_Rec_b-barrel"/>
    <property type="match status" value="1"/>
</dbReference>
<protein>
    <submittedName>
        <fullName evidence="10">TonB-dependent receptor</fullName>
    </submittedName>
</protein>
<evidence type="ECO:0000256" key="2">
    <source>
        <dbReference type="ARBA" id="ARBA00009810"/>
    </source>
</evidence>
<dbReference type="NCBIfam" id="TIGR01782">
    <property type="entry name" value="TonB-Xanth-Caul"/>
    <property type="match status" value="1"/>
</dbReference>
<evidence type="ECO:0000313" key="10">
    <source>
        <dbReference type="EMBL" id="PND40390.1"/>
    </source>
</evidence>
<feature type="region of interest" description="Disordered" evidence="6">
    <location>
        <begin position="467"/>
        <end position="493"/>
    </location>
</feature>
<dbReference type="InterPro" id="IPR000531">
    <property type="entry name" value="Beta-barrel_TonB"/>
</dbReference>
<evidence type="ECO:0000256" key="3">
    <source>
        <dbReference type="ARBA" id="ARBA00023136"/>
    </source>
</evidence>
<dbReference type="PANTHER" id="PTHR40980">
    <property type="entry name" value="PLUG DOMAIN-CONTAINING PROTEIN"/>
    <property type="match status" value="1"/>
</dbReference>
<keyword evidence="3 5" id="KW-0472">Membrane</keyword>
<feature type="chain" id="PRO_5014879838" evidence="7">
    <location>
        <begin position="42"/>
        <end position="972"/>
    </location>
</feature>
<comment type="similarity">
    <text evidence="2 5">Belongs to the TonB-dependent receptor family.</text>
</comment>
<keyword evidence="5" id="KW-0798">TonB box</keyword>
<evidence type="ECO:0000259" key="9">
    <source>
        <dbReference type="Pfam" id="PF07715"/>
    </source>
</evidence>
<dbReference type="InterPro" id="IPR036942">
    <property type="entry name" value="Beta-barrel_TonB_sf"/>
</dbReference>
<keyword evidence="10" id="KW-0675">Receptor</keyword>
<dbReference type="AlphaFoldDB" id="A0A2N8L3V6"/>
<feature type="signal peptide" evidence="7">
    <location>
        <begin position="1"/>
        <end position="41"/>
    </location>
</feature>
<evidence type="ECO:0000256" key="6">
    <source>
        <dbReference type="SAM" id="MobiDB-lite"/>
    </source>
</evidence>
<evidence type="ECO:0000256" key="7">
    <source>
        <dbReference type="SAM" id="SignalP"/>
    </source>
</evidence>
<feature type="domain" description="TonB-dependent receptor plug" evidence="9">
    <location>
        <begin position="82"/>
        <end position="205"/>
    </location>
</feature>
<dbReference type="OrthoDB" id="8763618at2"/>
<dbReference type="Gene3D" id="2.40.170.20">
    <property type="entry name" value="TonB-dependent receptor, beta-barrel domain"/>
    <property type="match status" value="1"/>
</dbReference>
<dbReference type="RefSeq" id="WP_102766525.1">
    <property type="nucleotide sequence ID" value="NZ_POSP01000001.1"/>
</dbReference>
<dbReference type="EMBL" id="POSP01000001">
    <property type="protein sequence ID" value="PND40390.1"/>
    <property type="molecule type" value="Genomic_DNA"/>
</dbReference>
<name>A0A2N8L3V6_9BURK</name>
<keyword evidence="4" id="KW-0998">Cell outer membrane</keyword>
<comment type="subcellular location">
    <subcellularLocation>
        <location evidence="1 5">Cell outer membrane</location>
    </subcellularLocation>
</comment>
<organism evidence="10 11">
    <name type="scientific">Kinneretia aquatilis</name>
    <dbReference type="NCBI Taxonomy" id="2070761"/>
    <lineage>
        <taxon>Bacteria</taxon>
        <taxon>Pseudomonadati</taxon>
        <taxon>Pseudomonadota</taxon>
        <taxon>Betaproteobacteria</taxon>
        <taxon>Burkholderiales</taxon>
        <taxon>Sphaerotilaceae</taxon>
        <taxon>Roseateles</taxon>
    </lineage>
</organism>
<comment type="caution">
    <text evidence="10">The sequence shown here is derived from an EMBL/GenBank/DDBJ whole genome shotgun (WGS) entry which is preliminary data.</text>
</comment>
<dbReference type="InterPro" id="IPR010104">
    <property type="entry name" value="TonB_rcpt_bac"/>
</dbReference>
<dbReference type="PANTHER" id="PTHR40980:SF3">
    <property type="entry name" value="TONB-DEPENDENT RECEPTOR-LIKE BETA-BARREL DOMAIN-CONTAINING PROTEIN"/>
    <property type="match status" value="1"/>
</dbReference>
<proteinExistence type="inferred from homology"/>
<feature type="domain" description="TonB-dependent receptor-like beta-barrel" evidence="8">
    <location>
        <begin position="452"/>
        <end position="934"/>
    </location>
</feature>
<dbReference type="InterPro" id="IPR037066">
    <property type="entry name" value="Plug_dom_sf"/>
</dbReference>
<accession>A0A2N8L3V6</accession>
<evidence type="ECO:0000256" key="1">
    <source>
        <dbReference type="ARBA" id="ARBA00004442"/>
    </source>
</evidence>
<dbReference type="SUPFAM" id="SSF56935">
    <property type="entry name" value="Porins"/>
    <property type="match status" value="1"/>
</dbReference>
<evidence type="ECO:0000256" key="4">
    <source>
        <dbReference type="ARBA" id="ARBA00023237"/>
    </source>
</evidence>
<evidence type="ECO:0000259" key="8">
    <source>
        <dbReference type="Pfam" id="PF00593"/>
    </source>
</evidence>
<reference evidence="10 11" key="1">
    <citation type="submission" date="2018-01" db="EMBL/GenBank/DDBJ databases">
        <title>Draft genome sequence of Paucibacter aquatile CR182 isolated from freshwater of the Nakdong River.</title>
        <authorList>
            <person name="Choi A."/>
            <person name="Chung E.J."/>
        </authorList>
    </citation>
    <scope>NUCLEOTIDE SEQUENCE [LARGE SCALE GENOMIC DNA]</scope>
    <source>
        <strain evidence="10 11">CR182</strain>
    </source>
</reference>
<gene>
    <name evidence="10" type="ORF">C1O66_03175</name>
</gene>